<protein>
    <recommendedName>
        <fullName evidence="5">Secreted protein</fullName>
    </recommendedName>
</protein>
<keyword evidence="4" id="KW-1185">Reference proteome</keyword>
<dbReference type="KEGG" id="slb:AWJ20_960"/>
<feature type="signal peptide" evidence="2">
    <location>
        <begin position="1"/>
        <end position="20"/>
    </location>
</feature>
<evidence type="ECO:0000313" key="4">
    <source>
        <dbReference type="Proteomes" id="UP000189580"/>
    </source>
</evidence>
<feature type="chain" id="PRO_5007885141" description="Secreted protein" evidence="2">
    <location>
        <begin position="21"/>
        <end position="94"/>
    </location>
</feature>
<gene>
    <name evidence="3" type="ORF">AWJ20_960</name>
</gene>
<dbReference type="RefSeq" id="XP_018735170.1">
    <property type="nucleotide sequence ID" value="XM_018882931.1"/>
</dbReference>
<feature type="compositionally biased region" description="Low complexity" evidence="1">
    <location>
        <begin position="68"/>
        <end position="82"/>
    </location>
</feature>
<accession>A0A167DAX0</accession>
<evidence type="ECO:0000256" key="1">
    <source>
        <dbReference type="SAM" id="MobiDB-lite"/>
    </source>
</evidence>
<dbReference type="GeneID" id="30038050"/>
<evidence type="ECO:0000313" key="3">
    <source>
        <dbReference type="EMBL" id="ANB12693.1"/>
    </source>
</evidence>
<dbReference type="Proteomes" id="UP000189580">
    <property type="component" value="Chromosome a"/>
</dbReference>
<sequence>MARSILSFMATMTAVTCSAALPTIGRRIKPMKVLEIPVLVTIESIESTRYSAQNATAIVTTNSMKTASTGSRVDSCSSSTTSAPVAAEGVSSKN</sequence>
<name>A0A167DAX0_9ASCO</name>
<organism evidence="3 4">
    <name type="scientific">Sugiyamaella lignohabitans</name>
    <dbReference type="NCBI Taxonomy" id="796027"/>
    <lineage>
        <taxon>Eukaryota</taxon>
        <taxon>Fungi</taxon>
        <taxon>Dikarya</taxon>
        <taxon>Ascomycota</taxon>
        <taxon>Saccharomycotina</taxon>
        <taxon>Dipodascomycetes</taxon>
        <taxon>Dipodascales</taxon>
        <taxon>Trichomonascaceae</taxon>
        <taxon>Sugiyamaella</taxon>
    </lineage>
</organism>
<evidence type="ECO:0000256" key="2">
    <source>
        <dbReference type="SAM" id="SignalP"/>
    </source>
</evidence>
<proteinExistence type="predicted"/>
<dbReference type="EMBL" id="CP014501">
    <property type="protein sequence ID" value="ANB12693.1"/>
    <property type="molecule type" value="Genomic_DNA"/>
</dbReference>
<evidence type="ECO:0008006" key="5">
    <source>
        <dbReference type="Google" id="ProtNLM"/>
    </source>
</evidence>
<dbReference type="AlphaFoldDB" id="A0A167DAX0"/>
<reference evidence="3 4" key="1">
    <citation type="submission" date="2016-02" db="EMBL/GenBank/DDBJ databases">
        <title>Complete genome sequence and transcriptome regulation of the pentose utilising yeast Sugiyamaella lignohabitans.</title>
        <authorList>
            <person name="Bellasio M."/>
            <person name="Peymann A."/>
            <person name="Valli M."/>
            <person name="Sipitzky M."/>
            <person name="Graf A."/>
            <person name="Sauer M."/>
            <person name="Marx H."/>
            <person name="Mattanovich D."/>
        </authorList>
    </citation>
    <scope>NUCLEOTIDE SEQUENCE [LARGE SCALE GENOMIC DNA]</scope>
    <source>
        <strain evidence="3 4">CBS 10342</strain>
    </source>
</reference>
<keyword evidence="2" id="KW-0732">Signal</keyword>
<feature type="region of interest" description="Disordered" evidence="1">
    <location>
        <begin position="67"/>
        <end position="94"/>
    </location>
</feature>